<keyword evidence="3 7" id="KW-0812">Transmembrane</keyword>
<feature type="transmembrane region" description="Helical" evidence="7">
    <location>
        <begin position="20"/>
        <end position="43"/>
    </location>
</feature>
<comment type="similarity">
    <text evidence="6">Belongs to the ABC-4 integral membrane protein family.</text>
</comment>
<organism evidence="9 10">
    <name type="scientific">Coriobacterium glomerans (strain ATCC 49209 / DSM 20642 / JCM 10262 / PW2)</name>
    <dbReference type="NCBI Taxonomy" id="700015"/>
    <lineage>
        <taxon>Bacteria</taxon>
        <taxon>Bacillati</taxon>
        <taxon>Actinomycetota</taxon>
        <taxon>Coriobacteriia</taxon>
        <taxon>Coriobacteriales</taxon>
        <taxon>Coriobacteriaceae</taxon>
        <taxon>Coriobacterium</taxon>
    </lineage>
</organism>
<name>F2NAJ3_CORGP</name>
<dbReference type="InterPro" id="IPR050250">
    <property type="entry name" value="Macrolide_Exporter_MacB"/>
</dbReference>
<gene>
    <name evidence="9" type="ordered locus">Corgl_0402</name>
</gene>
<reference evidence="10" key="1">
    <citation type="journal article" date="2013" name="Stand. Genomic Sci.">
        <title>Complete genome sequence of Coriobacterium glomerans type strain (PW2(T)) from the midgut of Pyrrhocoris apterus L. (red soldier bug).</title>
        <authorList>
            <person name="Stackebrandt E."/>
            <person name="Zeytun A."/>
            <person name="Lapidus A."/>
            <person name="Nolan M."/>
            <person name="Lucas S."/>
            <person name="Hammon N."/>
            <person name="Deshpande S."/>
            <person name="Cheng J.F."/>
            <person name="Tapia R."/>
            <person name="Goodwin L.A."/>
            <person name="Pitluck S."/>
            <person name="Liolios K."/>
            <person name="Pagani I."/>
            <person name="Ivanova N."/>
            <person name="Mavromatis K."/>
            <person name="Mikhailova N."/>
            <person name="Huntemann M."/>
            <person name="Pati A."/>
            <person name="Chen A."/>
            <person name="Palaniappan K."/>
            <person name="Chang Y.J."/>
            <person name="Land M."/>
            <person name="Hauser L."/>
            <person name="Rohde M."/>
            <person name="Pukall R."/>
            <person name="Goker M."/>
            <person name="Detter J.C."/>
            <person name="Woyke T."/>
            <person name="Bristow J."/>
            <person name="Eisen J.A."/>
            <person name="Markowitz V."/>
            <person name="Hugenholtz P."/>
            <person name="Kyrpides N.C."/>
            <person name="Klenk H.P."/>
        </authorList>
    </citation>
    <scope>NUCLEOTIDE SEQUENCE</scope>
    <source>
        <strain evidence="10">ATCC 49209 / DSM 20642 / JCM 10262 / PW2</strain>
    </source>
</reference>
<accession>F2NAJ3</accession>
<sequence>MGVMGSYALRSLRRARARTVVCVAGIALSCALITAILTTALSLCSMMYESTEQIEGSWEVGLSGLSDSDVDRLKADGRTADTVVMREYGVAQLPSAEQRGHMERLAVESSPSASTAQGIVVPPQIDSGRMPENSHELLMPVALRGELLAGDGRLEARSQGKIALDCPVTLPLGERVAKDSAGAKTHRLTMSDSPVYGEGSGLSESIEGPAPAEFTVVGFYLPGSAWQLNNGVMNLALTCDDGALAYRGSTVWATTTGLVSLDDFKAYAQAFSRDSQEGERGASYVPDSLEQSLHLSLLRYRGITGEEQIWVTVAAILGILSGVVIVASVSLIHTGFAISVSERTRELGLLSSLGASRRQIRCSICIEALVLAAVGVPSGLIIGLTGTWVVFQLTGEGLALFMRVSGHAPEVVISVWVLGVAALLSLVTIALSALLPAVRAGRASAIDALRSAGFVHLSRAERRRQRRASRRARRRAVRLEGSGARAGGALDRLRLHLSGVPGYLAHRNLTRASSKSHVAVASIAVSVALLVIIGSFVQDMDMLSRVAGSTAEGDVRVSLTVDPRDGATLAGTLDVVDGLDAELLKIDGVSSNGYRATTYIEGLVPSEMIASSDMKSAADGTACASFMVHFIDDASWRAYVRDLGLSEADYADATHPRAIALNRVIDSDGSSYRYSAPINHVGTVELLTEFVSRPEASSPSIEVDENGNLVATYYTRSSAEKLQVALTDATVASARVEIGALAQSAPAGMSTLMRTQQPSLVLPESALRSIGADALSALAARAPGTKGTGPVPLIEPGSSLIVDLSYLTKDSARASEKMRRTASDQLAEIGGVSLSVSDNASAARESRLMYGALQIFAGAFAIIIGLIAVANVFNTLSTSFMLRRREFAVLRSLGMGPHSFRRMIALECASYAVRGLAIGLALASAVGYALYSAISMSISGLPFGLPLFWVAFAIGLALFVLAVSVAYGLRRCRADSVVEALHEDVL</sequence>
<dbReference type="PANTHER" id="PTHR30572">
    <property type="entry name" value="MEMBRANE COMPONENT OF TRANSPORTER-RELATED"/>
    <property type="match status" value="1"/>
</dbReference>
<proteinExistence type="inferred from homology"/>
<dbReference type="STRING" id="700015.Corgl_0402"/>
<dbReference type="HOGENOM" id="CLU_010964_2_0_11"/>
<dbReference type="EMBL" id="CP002628">
    <property type="protein sequence ID" value="AEB06520.1"/>
    <property type="molecule type" value="Genomic_DNA"/>
</dbReference>
<dbReference type="AlphaFoldDB" id="F2NAJ3"/>
<dbReference type="PANTHER" id="PTHR30572:SF4">
    <property type="entry name" value="ABC TRANSPORTER PERMEASE YTRF"/>
    <property type="match status" value="1"/>
</dbReference>
<evidence type="ECO:0000259" key="8">
    <source>
        <dbReference type="Pfam" id="PF02687"/>
    </source>
</evidence>
<keyword evidence="10" id="KW-1185">Reference proteome</keyword>
<evidence type="ECO:0000256" key="2">
    <source>
        <dbReference type="ARBA" id="ARBA00022475"/>
    </source>
</evidence>
<comment type="subcellular location">
    <subcellularLocation>
        <location evidence="1">Cell membrane</location>
        <topology evidence="1">Multi-pass membrane protein</topology>
    </subcellularLocation>
</comment>
<feature type="transmembrane region" description="Helical" evidence="7">
    <location>
        <begin position="911"/>
        <end position="934"/>
    </location>
</feature>
<feature type="domain" description="ABC3 transporter permease C-terminal" evidence="8">
    <location>
        <begin position="859"/>
        <end position="971"/>
    </location>
</feature>
<feature type="transmembrane region" description="Helical" evidence="7">
    <location>
        <begin position="848"/>
        <end position="873"/>
    </location>
</feature>
<dbReference type="Pfam" id="PF02687">
    <property type="entry name" value="FtsX"/>
    <property type="match status" value="2"/>
</dbReference>
<dbReference type="RefSeq" id="WP_013708263.1">
    <property type="nucleotide sequence ID" value="NC_015389.1"/>
</dbReference>
<feature type="transmembrane region" description="Helical" evidence="7">
    <location>
        <begin position="362"/>
        <end position="391"/>
    </location>
</feature>
<feature type="domain" description="ABC3 transporter permease C-terminal" evidence="8">
    <location>
        <begin position="319"/>
        <end position="443"/>
    </location>
</feature>
<dbReference type="GO" id="GO:0005886">
    <property type="term" value="C:plasma membrane"/>
    <property type="evidence" value="ECO:0007669"/>
    <property type="project" value="UniProtKB-SubCell"/>
</dbReference>
<feature type="transmembrane region" description="Helical" evidence="7">
    <location>
        <begin position="411"/>
        <end position="435"/>
    </location>
</feature>
<evidence type="ECO:0000256" key="3">
    <source>
        <dbReference type="ARBA" id="ARBA00022692"/>
    </source>
</evidence>
<dbReference type="GO" id="GO:0022857">
    <property type="term" value="F:transmembrane transporter activity"/>
    <property type="evidence" value="ECO:0007669"/>
    <property type="project" value="TreeGrafter"/>
</dbReference>
<dbReference type="eggNOG" id="COG0577">
    <property type="taxonomic scope" value="Bacteria"/>
</dbReference>
<keyword evidence="2" id="KW-1003">Cell membrane</keyword>
<dbReference type="Proteomes" id="UP000006851">
    <property type="component" value="Chromosome"/>
</dbReference>
<evidence type="ECO:0000256" key="4">
    <source>
        <dbReference type="ARBA" id="ARBA00022989"/>
    </source>
</evidence>
<evidence type="ECO:0000313" key="9">
    <source>
        <dbReference type="EMBL" id="AEB06520.1"/>
    </source>
</evidence>
<feature type="transmembrane region" description="Helical" evidence="7">
    <location>
        <begin position="517"/>
        <end position="537"/>
    </location>
</feature>
<protein>
    <recommendedName>
        <fullName evidence="8">ABC3 transporter permease C-terminal domain-containing protein</fullName>
    </recommendedName>
</protein>
<evidence type="ECO:0000256" key="6">
    <source>
        <dbReference type="ARBA" id="ARBA00038076"/>
    </source>
</evidence>
<keyword evidence="5 7" id="KW-0472">Membrane</keyword>
<evidence type="ECO:0000256" key="1">
    <source>
        <dbReference type="ARBA" id="ARBA00004651"/>
    </source>
</evidence>
<keyword evidence="4 7" id="KW-1133">Transmembrane helix</keyword>
<evidence type="ECO:0000256" key="7">
    <source>
        <dbReference type="SAM" id="Phobius"/>
    </source>
</evidence>
<evidence type="ECO:0000256" key="5">
    <source>
        <dbReference type="ARBA" id="ARBA00023136"/>
    </source>
</evidence>
<dbReference type="OrthoDB" id="9780560at2"/>
<dbReference type="InterPro" id="IPR003838">
    <property type="entry name" value="ABC3_permease_C"/>
</dbReference>
<feature type="transmembrane region" description="Helical" evidence="7">
    <location>
        <begin position="946"/>
        <end position="969"/>
    </location>
</feature>
<evidence type="ECO:0000313" key="10">
    <source>
        <dbReference type="Proteomes" id="UP000006851"/>
    </source>
</evidence>
<feature type="transmembrane region" description="Helical" evidence="7">
    <location>
        <begin position="309"/>
        <end position="341"/>
    </location>
</feature>
<dbReference type="KEGG" id="cgo:Corgl_0402"/>